<feature type="compositionally biased region" description="Basic and acidic residues" evidence="3">
    <location>
        <begin position="218"/>
        <end position="245"/>
    </location>
</feature>
<evidence type="ECO:0000259" key="4">
    <source>
        <dbReference type="Pfam" id="PF09745"/>
    </source>
</evidence>
<evidence type="ECO:0000256" key="1">
    <source>
        <dbReference type="ARBA" id="ARBA00010126"/>
    </source>
</evidence>
<reference evidence="5 6" key="1">
    <citation type="submission" date="2016-07" db="EMBL/GenBank/DDBJ databases">
        <title>Pervasive Adenine N6-methylation of Active Genes in Fungi.</title>
        <authorList>
            <consortium name="DOE Joint Genome Institute"/>
            <person name="Mondo S.J."/>
            <person name="Dannebaum R.O."/>
            <person name="Kuo R.C."/>
            <person name="Labutti K."/>
            <person name="Haridas S."/>
            <person name="Kuo A."/>
            <person name="Salamov A."/>
            <person name="Ahrendt S.R."/>
            <person name="Lipzen A."/>
            <person name="Sullivan W."/>
            <person name="Andreopoulos W.B."/>
            <person name="Clum A."/>
            <person name="Lindquist E."/>
            <person name="Daum C."/>
            <person name="Ramamoorthy G.K."/>
            <person name="Gryganskyi A."/>
            <person name="Culley D."/>
            <person name="Magnuson J.K."/>
            <person name="James T.Y."/>
            <person name="O'Malley M.A."/>
            <person name="Stajich J.E."/>
            <person name="Spatafora J.W."/>
            <person name="Visel A."/>
            <person name="Grigoriev I.V."/>
        </authorList>
    </citation>
    <scope>NUCLEOTIDE SEQUENCE [LARGE SCALE GENOMIC DNA]</scope>
    <source>
        <strain evidence="5 6">NRRL 2496</strain>
    </source>
</reference>
<dbReference type="GO" id="GO:0000381">
    <property type="term" value="P:regulation of alternative mRNA splicing, via spliceosome"/>
    <property type="evidence" value="ECO:0007669"/>
    <property type="project" value="InterPro"/>
</dbReference>
<dbReference type="Pfam" id="PF09745">
    <property type="entry name" value="NSRP1_N"/>
    <property type="match status" value="1"/>
</dbReference>
<feature type="compositionally biased region" description="Basic and acidic residues" evidence="3">
    <location>
        <begin position="282"/>
        <end position="292"/>
    </location>
</feature>
<name>A0A1X2HMR7_SYNRA</name>
<feature type="region of interest" description="Disordered" evidence="3">
    <location>
        <begin position="271"/>
        <end position="292"/>
    </location>
</feature>
<proteinExistence type="inferred from homology"/>
<feature type="region of interest" description="Disordered" evidence="3">
    <location>
        <begin position="1"/>
        <end position="81"/>
    </location>
</feature>
<feature type="compositionally biased region" description="Basic and acidic residues" evidence="3">
    <location>
        <begin position="71"/>
        <end position="81"/>
    </location>
</feature>
<gene>
    <name evidence="5" type="ORF">BCR43DRAFT_485660</name>
</gene>
<comment type="caution">
    <text evidence="5">The sequence shown here is derived from an EMBL/GenBank/DDBJ whole genome shotgun (WGS) entry which is preliminary data.</text>
</comment>
<evidence type="ECO:0000256" key="2">
    <source>
        <dbReference type="ARBA" id="ARBA00023054"/>
    </source>
</evidence>
<evidence type="ECO:0000313" key="6">
    <source>
        <dbReference type="Proteomes" id="UP000242180"/>
    </source>
</evidence>
<dbReference type="PANTHER" id="PTHR47845:SF1">
    <property type="entry name" value="NUCLEAR SPECKLE SPLICING REGULATORY PROTEIN 1 HOMOLOG"/>
    <property type="match status" value="1"/>
</dbReference>
<feature type="domain" description="Nuclear speckle splicing regulatory protein 1 N-terminal" evidence="4">
    <location>
        <begin position="73"/>
        <end position="190"/>
    </location>
</feature>
<evidence type="ECO:0000313" key="5">
    <source>
        <dbReference type="EMBL" id="ORZ00703.1"/>
    </source>
</evidence>
<organism evidence="5 6">
    <name type="scientific">Syncephalastrum racemosum</name>
    <name type="common">Filamentous fungus</name>
    <dbReference type="NCBI Taxonomy" id="13706"/>
    <lineage>
        <taxon>Eukaryota</taxon>
        <taxon>Fungi</taxon>
        <taxon>Fungi incertae sedis</taxon>
        <taxon>Mucoromycota</taxon>
        <taxon>Mucoromycotina</taxon>
        <taxon>Mucoromycetes</taxon>
        <taxon>Mucorales</taxon>
        <taxon>Syncephalastraceae</taxon>
        <taxon>Syncephalastrum</taxon>
    </lineage>
</organism>
<dbReference type="EMBL" id="MCGN01000002">
    <property type="protein sequence ID" value="ORZ00703.1"/>
    <property type="molecule type" value="Genomic_DNA"/>
</dbReference>
<accession>A0A1X2HMR7</accession>
<evidence type="ECO:0000256" key="3">
    <source>
        <dbReference type="SAM" id="MobiDB-lite"/>
    </source>
</evidence>
<keyword evidence="2" id="KW-0175">Coiled coil</keyword>
<dbReference type="OrthoDB" id="446635at2759"/>
<dbReference type="STRING" id="13706.A0A1X2HMR7"/>
<dbReference type="InterPro" id="IPR053246">
    <property type="entry name" value="NS_splicing_regulatory_protein"/>
</dbReference>
<feature type="compositionally biased region" description="Polar residues" evidence="3">
    <location>
        <begin position="56"/>
        <end position="67"/>
    </location>
</feature>
<feature type="region of interest" description="Disordered" evidence="3">
    <location>
        <begin position="205"/>
        <end position="245"/>
    </location>
</feature>
<protein>
    <submittedName>
        <fullName evidence="5">Coiled-coil domain-containing protein 55-domain containing protein</fullName>
    </submittedName>
</protein>
<dbReference type="OMA" id="MSKPLAF"/>
<keyword evidence="6" id="KW-1185">Reference proteome</keyword>
<sequence>MQRQPQKMKFGLNVASKKKAQPQSAISRAQAFGQEDDSDEEQPDQNQKGNKKAHMTNVNRQIAQGSRMNKKQAEEHAKALEEDANIFDYDAVYDDLKEVERKKKEALKGADTKKAKYIHNLLEMAEIRKKDRLLAEEKKVAREREAEGDAYADKETFETETYKKQKAELERIEKEERQREEETQKKKKMQSFYKQLLDKKASDHAELMAQLEAQKSLSQEEKEARRRQEKEQADLELAKKAEQEGKDVILNDNNEIVDRRQLLGAGLNVRPKFGSLGSLADKGARERQKEYDEYKRKKVEEYEAKKRGGLDKDERERYSREIEQQMVETREREKKAEEEKQRALEQKAAAKRTTDEAAMSARERFLARKKAKLEKKPEKEDDE</sequence>
<feature type="compositionally biased region" description="Basic and acidic residues" evidence="3">
    <location>
        <begin position="374"/>
        <end position="383"/>
    </location>
</feature>
<comment type="similarity">
    <text evidence="1">Belongs to the NSRP1 family.</text>
</comment>
<feature type="region of interest" description="Disordered" evidence="3">
    <location>
        <begin position="141"/>
        <end position="189"/>
    </location>
</feature>
<feature type="compositionally biased region" description="Basic and acidic residues" evidence="3">
    <location>
        <begin position="325"/>
        <end position="345"/>
    </location>
</feature>
<dbReference type="InterPro" id="IPR018612">
    <property type="entry name" value="NSRP1_N"/>
</dbReference>
<feature type="compositionally biased region" description="Acidic residues" evidence="3">
    <location>
        <begin position="34"/>
        <end position="43"/>
    </location>
</feature>
<feature type="compositionally biased region" description="Basic and acidic residues" evidence="3">
    <location>
        <begin position="141"/>
        <end position="184"/>
    </location>
</feature>
<dbReference type="PANTHER" id="PTHR47845">
    <property type="entry name" value="NUCLEAR SPECKLE SPLICING REGULATORY PROTEIN 1 HOMOLOG"/>
    <property type="match status" value="1"/>
</dbReference>
<feature type="region of interest" description="Disordered" evidence="3">
    <location>
        <begin position="325"/>
        <end position="383"/>
    </location>
</feature>
<dbReference type="Proteomes" id="UP000242180">
    <property type="component" value="Unassembled WGS sequence"/>
</dbReference>
<dbReference type="FunCoup" id="A0A1X2HMR7">
    <property type="interactions" value="36"/>
</dbReference>
<dbReference type="AlphaFoldDB" id="A0A1X2HMR7"/>
<dbReference type="InParanoid" id="A0A1X2HMR7"/>